<sequence length="89" mass="10314">MEQLYLALKRERLILRDPVKYGEKGEVILLEVDRKGVTSTVSIETFKELFSDVLDNPTYEALSGTHTFFLEGKQHTMTAKEMGYQEHFD</sequence>
<name>A0AAX6NEP6_PRIAR</name>
<protein>
    <submittedName>
        <fullName evidence="1">Uncharacterized protein</fullName>
    </submittedName>
</protein>
<gene>
    <name evidence="1" type="ORF">O0Q50_23810</name>
</gene>
<accession>A0AAX6NEP6</accession>
<dbReference type="EMBL" id="JAPTGD010000002">
    <property type="protein sequence ID" value="MDU9694216.1"/>
    <property type="molecule type" value="Genomic_DNA"/>
</dbReference>
<reference evidence="1" key="1">
    <citation type="journal article" date="2022" name="J Environ Chem Eng">
        <title>Biodegradation of petroleum oil using a constructed nonpathogenic and heavy metal-tolerant bacterial consortium isolated from marine sponges.</title>
        <authorList>
            <person name="Dechsakulwatana C."/>
            <person name="Rungsihiranrut A."/>
            <person name="Muangchinda C."/>
            <person name="Ningthoujam R."/>
            <person name="Klankeo P."/>
            <person name="Pinyakong O."/>
        </authorList>
    </citation>
    <scope>NUCLEOTIDE SEQUENCE</scope>
    <source>
        <strain evidence="1">TL01-2</strain>
    </source>
</reference>
<organism evidence="1 2">
    <name type="scientific">Priestia aryabhattai</name>
    <name type="common">Bacillus aryabhattai</name>
    <dbReference type="NCBI Taxonomy" id="412384"/>
    <lineage>
        <taxon>Bacteria</taxon>
        <taxon>Bacillati</taxon>
        <taxon>Bacillota</taxon>
        <taxon>Bacilli</taxon>
        <taxon>Bacillales</taxon>
        <taxon>Bacillaceae</taxon>
        <taxon>Priestia</taxon>
    </lineage>
</organism>
<proteinExistence type="predicted"/>
<comment type="caution">
    <text evidence="1">The sequence shown here is derived from an EMBL/GenBank/DDBJ whole genome shotgun (WGS) entry which is preliminary data.</text>
</comment>
<evidence type="ECO:0000313" key="2">
    <source>
        <dbReference type="Proteomes" id="UP001269400"/>
    </source>
</evidence>
<dbReference type="AlphaFoldDB" id="A0AAX6NEP6"/>
<dbReference type="Proteomes" id="UP001269400">
    <property type="component" value="Unassembled WGS sequence"/>
</dbReference>
<reference evidence="1" key="2">
    <citation type="submission" date="2022-12" db="EMBL/GenBank/DDBJ databases">
        <authorList>
            <person name="Dechsakulwatana C."/>
            <person name="Rungsihiranrut A."/>
            <person name="Muangchinda C."/>
            <person name="Ningthoujam R."/>
            <person name="Klankeo P."/>
            <person name="Pinyakong O."/>
        </authorList>
    </citation>
    <scope>NUCLEOTIDE SEQUENCE</scope>
    <source>
        <strain evidence="1">TL01-2</strain>
    </source>
</reference>
<evidence type="ECO:0000313" key="1">
    <source>
        <dbReference type="EMBL" id="MDU9694216.1"/>
    </source>
</evidence>
<dbReference type="RefSeq" id="WP_316911427.1">
    <property type="nucleotide sequence ID" value="NZ_JAPTGD010000002.1"/>
</dbReference>